<organism evidence="4">
    <name type="scientific">Drosophila sechellia</name>
    <name type="common">Fruit fly</name>
    <dbReference type="NCBI Taxonomy" id="7238"/>
    <lineage>
        <taxon>Eukaryota</taxon>
        <taxon>Metazoa</taxon>
        <taxon>Ecdysozoa</taxon>
        <taxon>Arthropoda</taxon>
        <taxon>Hexapoda</taxon>
        <taxon>Insecta</taxon>
        <taxon>Pterygota</taxon>
        <taxon>Neoptera</taxon>
        <taxon>Endopterygota</taxon>
        <taxon>Diptera</taxon>
        <taxon>Brachycera</taxon>
        <taxon>Muscomorpha</taxon>
        <taxon>Ephydroidea</taxon>
        <taxon>Drosophilidae</taxon>
        <taxon>Drosophila</taxon>
        <taxon>Sophophora</taxon>
    </lineage>
</organism>
<accession>B4HDX0</accession>
<sequence length="65" mass="6868">MRFQLTIFLAIAAFVSTVWVASPRRPLILATSSVPLLRTTPRAYSSGPLLPATTPATPPGHSAGH</sequence>
<feature type="region of interest" description="Disordered" evidence="1">
    <location>
        <begin position="42"/>
        <end position="65"/>
    </location>
</feature>
<feature type="signal peptide" evidence="2">
    <location>
        <begin position="1"/>
        <end position="17"/>
    </location>
</feature>
<evidence type="ECO:0000256" key="1">
    <source>
        <dbReference type="SAM" id="MobiDB-lite"/>
    </source>
</evidence>
<proteinExistence type="predicted"/>
<evidence type="ECO:0000313" key="4">
    <source>
        <dbReference type="Proteomes" id="UP000001292"/>
    </source>
</evidence>
<keyword evidence="2" id="KW-0732">Signal</keyword>
<dbReference type="Proteomes" id="UP000001292">
    <property type="component" value="Unassembled WGS sequence"/>
</dbReference>
<evidence type="ECO:0000313" key="3">
    <source>
        <dbReference type="EMBL" id="EDW41060.1"/>
    </source>
</evidence>
<protein>
    <submittedName>
        <fullName evidence="3">GM25254</fullName>
    </submittedName>
</protein>
<dbReference type="HOGENOM" id="CLU_2852074_0_0_1"/>
<dbReference type="KEGG" id="dse:6605236"/>
<feature type="chain" id="PRO_5002805146" evidence="2">
    <location>
        <begin position="18"/>
        <end position="65"/>
    </location>
</feature>
<keyword evidence="4" id="KW-1185">Reference proteome</keyword>
<reference evidence="3 4" key="1">
    <citation type="journal article" date="2007" name="Nature">
        <title>Evolution of genes and genomes on the Drosophila phylogeny.</title>
        <authorList>
            <consortium name="Drosophila 12 Genomes Consortium"/>
            <person name="Clark A.G."/>
            <person name="Eisen M.B."/>
            <person name="Smith D.R."/>
            <person name="Bergman C.M."/>
            <person name="Oliver B."/>
            <person name="Markow T.A."/>
            <person name="Kaufman T.C."/>
            <person name="Kellis M."/>
            <person name="Gelbart W."/>
            <person name="Iyer V.N."/>
            <person name="Pollard D.A."/>
            <person name="Sackton T.B."/>
            <person name="Larracuente A.M."/>
            <person name="Singh N.D."/>
            <person name="Abad J.P."/>
            <person name="Abt D.N."/>
            <person name="Adryan B."/>
            <person name="Aguade M."/>
            <person name="Akashi H."/>
            <person name="Anderson W.W."/>
            <person name="Aquadro C.F."/>
            <person name="Ardell D.H."/>
            <person name="Arguello R."/>
            <person name="Artieri C.G."/>
            <person name="Barbash D.A."/>
            <person name="Barker D."/>
            <person name="Barsanti P."/>
            <person name="Batterham P."/>
            <person name="Batzoglou S."/>
            <person name="Begun D."/>
            <person name="Bhutkar A."/>
            <person name="Blanco E."/>
            <person name="Bosak S.A."/>
            <person name="Bradley R.K."/>
            <person name="Brand A.D."/>
            <person name="Brent M.R."/>
            <person name="Brooks A.N."/>
            <person name="Brown R.H."/>
            <person name="Butlin R.K."/>
            <person name="Caggese C."/>
            <person name="Calvi B.R."/>
            <person name="Bernardo de Carvalho A."/>
            <person name="Caspi A."/>
            <person name="Castrezana S."/>
            <person name="Celniker S.E."/>
            <person name="Chang J.L."/>
            <person name="Chapple C."/>
            <person name="Chatterji S."/>
            <person name="Chinwalla A."/>
            <person name="Civetta A."/>
            <person name="Clifton S.W."/>
            <person name="Comeron J.M."/>
            <person name="Costello J.C."/>
            <person name="Coyne J.A."/>
            <person name="Daub J."/>
            <person name="David R.G."/>
            <person name="Delcher A.L."/>
            <person name="Delehaunty K."/>
            <person name="Do C.B."/>
            <person name="Ebling H."/>
            <person name="Edwards K."/>
            <person name="Eickbush T."/>
            <person name="Evans J.D."/>
            <person name="Filipski A."/>
            <person name="Findeiss S."/>
            <person name="Freyhult E."/>
            <person name="Fulton L."/>
            <person name="Fulton R."/>
            <person name="Garcia A.C."/>
            <person name="Gardiner A."/>
            <person name="Garfield D.A."/>
            <person name="Garvin B.E."/>
            <person name="Gibson G."/>
            <person name="Gilbert D."/>
            <person name="Gnerre S."/>
            <person name="Godfrey J."/>
            <person name="Good R."/>
            <person name="Gotea V."/>
            <person name="Gravely B."/>
            <person name="Greenberg A.J."/>
            <person name="Griffiths-Jones S."/>
            <person name="Gross S."/>
            <person name="Guigo R."/>
            <person name="Gustafson E.A."/>
            <person name="Haerty W."/>
            <person name="Hahn M.W."/>
            <person name="Halligan D.L."/>
            <person name="Halpern A.L."/>
            <person name="Halter G.M."/>
            <person name="Han M.V."/>
            <person name="Heger A."/>
            <person name="Hillier L."/>
            <person name="Hinrichs A.S."/>
            <person name="Holmes I."/>
            <person name="Hoskins R.A."/>
            <person name="Hubisz M.J."/>
            <person name="Hultmark D."/>
            <person name="Huntley M.A."/>
            <person name="Jaffe D.B."/>
            <person name="Jagadeeshan S."/>
            <person name="Jeck W.R."/>
            <person name="Johnson J."/>
            <person name="Jones C.D."/>
            <person name="Jordan W.C."/>
            <person name="Karpen G.H."/>
            <person name="Kataoka E."/>
            <person name="Keightley P.D."/>
            <person name="Kheradpour P."/>
            <person name="Kirkness E.F."/>
            <person name="Koerich L.B."/>
            <person name="Kristiansen K."/>
            <person name="Kudrna D."/>
            <person name="Kulathinal R.J."/>
            <person name="Kumar S."/>
            <person name="Kwok R."/>
            <person name="Lander E."/>
            <person name="Langley C.H."/>
            <person name="Lapoint R."/>
            <person name="Lazzaro B.P."/>
            <person name="Lee S.J."/>
            <person name="Levesque L."/>
            <person name="Li R."/>
            <person name="Lin C.F."/>
            <person name="Lin M.F."/>
            <person name="Lindblad-Toh K."/>
            <person name="Llopart A."/>
            <person name="Long M."/>
            <person name="Low L."/>
            <person name="Lozovsky E."/>
            <person name="Lu J."/>
            <person name="Luo M."/>
            <person name="Machado C.A."/>
            <person name="Makalowski W."/>
            <person name="Marzo M."/>
            <person name="Matsuda M."/>
            <person name="Matzkin L."/>
            <person name="McAllister B."/>
            <person name="McBride C.S."/>
            <person name="McKernan B."/>
            <person name="McKernan K."/>
            <person name="Mendez-Lago M."/>
            <person name="Minx P."/>
            <person name="Mollenhauer M.U."/>
            <person name="Montooth K."/>
            <person name="Mount S.M."/>
            <person name="Mu X."/>
            <person name="Myers E."/>
            <person name="Negre B."/>
            <person name="Newfeld S."/>
            <person name="Nielsen R."/>
            <person name="Noor M.A."/>
            <person name="O'Grady P."/>
            <person name="Pachter L."/>
            <person name="Papaceit M."/>
            <person name="Parisi M.J."/>
            <person name="Parisi M."/>
            <person name="Parts L."/>
            <person name="Pedersen J.S."/>
            <person name="Pesole G."/>
            <person name="Phillippy A.M."/>
            <person name="Ponting C.P."/>
            <person name="Pop M."/>
            <person name="Porcelli D."/>
            <person name="Powell J.R."/>
            <person name="Prohaska S."/>
            <person name="Pruitt K."/>
            <person name="Puig M."/>
            <person name="Quesneville H."/>
            <person name="Ram K.R."/>
            <person name="Rand D."/>
            <person name="Rasmussen M.D."/>
            <person name="Reed L.K."/>
            <person name="Reenan R."/>
            <person name="Reily A."/>
            <person name="Remington K.A."/>
            <person name="Rieger T.T."/>
            <person name="Ritchie M.G."/>
            <person name="Robin C."/>
            <person name="Rogers Y.H."/>
            <person name="Rohde C."/>
            <person name="Rozas J."/>
            <person name="Rubenfield M.J."/>
            <person name="Ruiz A."/>
            <person name="Russo S."/>
            <person name="Salzberg S.L."/>
            <person name="Sanchez-Gracia A."/>
            <person name="Saranga D.J."/>
            <person name="Sato H."/>
            <person name="Schaeffer S.W."/>
            <person name="Schatz M.C."/>
            <person name="Schlenke T."/>
            <person name="Schwartz R."/>
            <person name="Segarra C."/>
            <person name="Singh R.S."/>
            <person name="Sirot L."/>
            <person name="Sirota M."/>
            <person name="Sisneros N.B."/>
            <person name="Smith C.D."/>
            <person name="Smith T.F."/>
            <person name="Spieth J."/>
            <person name="Stage D.E."/>
            <person name="Stark A."/>
            <person name="Stephan W."/>
            <person name="Strausberg R.L."/>
            <person name="Strempel S."/>
            <person name="Sturgill D."/>
            <person name="Sutton G."/>
            <person name="Sutton G.G."/>
            <person name="Tao W."/>
            <person name="Teichmann S."/>
            <person name="Tobari Y.N."/>
            <person name="Tomimura Y."/>
            <person name="Tsolas J.M."/>
            <person name="Valente V.L."/>
            <person name="Venter E."/>
            <person name="Venter J.C."/>
            <person name="Vicario S."/>
            <person name="Vieira F.G."/>
            <person name="Vilella A.J."/>
            <person name="Villasante A."/>
            <person name="Walenz B."/>
            <person name="Wang J."/>
            <person name="Wasserman M."/>
            <person name="Watts T."/>
            <person name="Wilson D."/>
            <person name="Wilson R.K."/>
            <person name="Wing R.A."/>
            <person name="Wolfner M.F."/>
            <person name="Wong A."/>
            <person name="Wong G.K."/>
            <person name="Wu C.I."/>
            <person name="Wu G."/>
            <person name="Yamamoto D."/>
            <person name="Yang H.P."/>
            <person name="Yang S.P."/>
            <person name="Yorke J.A."/>
            <person name="Yoshida K."/>
            <person name="Zdobnov E."/>
            <person name="Zhang P."/>
            <person name="Zhang Y."/>
            <person name="Zimin A.V."/>
            <person name="Baldwin J."/>
            <person name="Abdouelleil A."/>
            <person name="Abdulkadir J."/>
            <person name="Abebe A."/>
            <person name="Abera B."/>
            <person name="Abreu J."/>
            <person name="Acer S.C."/>
            <person name="Aftuck L."/>
            <person name="Alexander A."/>
            <person name="An P."/>
            <person name="Anderson E."/>
            <person name="Anderson S."/>
            <person name="Arachi H."/>
            <person name="Azer M."/>
            <person name="Bachantsang P."/>
            <person name="Barry A."/>
            <person name="Bayul T."/>
            <person name="Berlin A."/>
            <person name="Bessette D."/>
            <person name="Bloom T."/>
            <person name="Blye J."/>
            <person name="Boguslavskiy L."/>
            <person name="Bonnet C."/>
            <person name="Boukhgalter B."/>
            <person name="Bourzgui I."/>
            <person name="Brown A."/>
            <person name="Cahill P."/>
            <person name="Channer S."/>
            <person name="Cheshatsang Y."/>
            <person name="Chuda L."/>
            <person name="Citroen M."/>
            <person name="Collymore A."/>
            <person name="Cooke P."/>
            <person name="Costello M."/>
            <person name="D'Aco K."/>
            <person name="Daza R."/>
            <person name="De Haan G."/>
            <person name="DeGray S."/>
            <person name="DeMaso C."/>
            <person name="Dhargay N."/>
            <person name="Dooley K."/>
            <person name="Dooley E."/>
            <person name="Doricent M."/>
            <person name="Dorje P."/>
            <person name="Dorjee K."/>
            <person name="Dupes A."/>
            <person name="Elong R."/>
            <person name="Falk J."/>
            <person name="Farina A."/>
            <person name="Faro S."/>
            <person name="Ferguson D."/>
            <person name="Fisher S."/>
            <person name="Foley C.D."/>
            <person name="Franke A."/>
            <person name="Friedrich D."/>
            <person name="Gadbois L."/>
            <person name="Gearin G."/>
            <person name="Gearin C.R."/>
            <person name="Giannoukos G."/>
            <person name="Goode T."/>
            <person name="Graham J."/>
            <person name="Grandbois E."/>
            <person name="Grewal S."/>
            <person name="Gyaltsen K."/>
            <person name="Hafez N."/>
            <person name="Hagos B."/>
            <person name="Hall J."/>
            <person name="Henson C."/>
            <person name="Hollinger A."/>
            <person name="Honan T."/>
            <person name="Huard M.D."/>
            <person name="Hughes L."/>
            <person name="Hurhula B."/>
            <person name="Husby M.E."/>
            <person name="Kamat A."/>
            <person name="Kanga B."/>
            <person name="Kashin S."/>
            <person name="Khazanovich D."/>
            <person name="Kisner P."/>
            <person name="Lance K."/>
            <person name="Lara M."/>
            <person name="Lee W."/>
            <person name="Lennon N."/>
            <person name="Letendre F."/>
            <person name="LeVine R."/>
            <person name="Lipovsky A."/>
            <person name="Liu X."/>
            <person name="Liu J."/>
            <person name="Liu S."/>
            <person name="Lokyitsang T."/>
            <person name="Lokyitsang Y."/>
            <person name="Lubonja R."/>
            <person name="Lui A."/>
            <person name="MacDonald P."/>
            <person name="Magnisalis V."/>
            <person name="Maru K."/>
            <person name="Matthews C."/>
            <person name="McCusker W."/>
            <person name="McDonough S."/>
            <person name="Mehta T."/>
            <person name="Meldrim J."/>
            <person name="Meneus L."/>
            <person name="Mihai O."/>
            <person name="Mihalev A."/>
            <person name="Mihova T."/>
            <person name="Mittelman R."/>
            <person name="Mlenga V."/>
            <person name="Montmayeur A."/>
            <person name="Mulrain L."/>
            <person name="Navidi A."/>
            <person name="Naylor J."/>
            <person name="Negash T."/>
            <person name="Nguyen T."/>
            <person name="Nguyen N."/>
            <person name="Nicol R."/>
            <person name="Norbu C."/>
            <person name="Norbu N."/>
            <person name="Novod N."/>
            <person name="O'Neill B."/>
            <person name="Osman S."/>
            <person name="Markiewicz E."/>
            <person name="Oyono O.L."/>
            <person name="Patti C."/>
            <person name="Phunkhang P."/>
            <person name="Pierre F."/>
            <person name="Priest M."/>
            <person name="Raghuraman S."/>
            <person name="Rege F."/>
            <person name="Reyes R."/>
            <person name="Rise C."/>
            <person name="Rogov P."/>
            <person name="Ross K."/>
            <person name="Ryan E."/>
            <person name="Settipalli S."/>
            <person name="Shea T."/>
            <person name="Sherpa N."/>
            <person name="Shi L."/>
            <person name="Shih D."/>
            <person name="Sparrow T."/>
            <person name="Spaulding J."/>
            <person name="Stalker J."/>
            <person name="Stange-Thomann N."/>
            <person name="Stavropoulos S."/>
            <person name="Stone C."/>
            <person name="Strader C."/>
            <person name="Tesfaye S."/>
            <person name="Thomson T."/>
            <person name="Thoulutsang Y."/>
            <person name="Thoulutsang D."/>
            <person name="Topham K."/>
            <person name="Topping I."/>
            <person name="Tsamla T."/>
            <person name="Vassiliev H."/>
            <person name="Vo A."/>
            <person name="Wangchuk T."/>
            <person name="Wangdi T."/>
            <person name="Weiand M."/>
            <person name="Wilkinson J."/>
            <person name="Wilson A."/>
            <person name="Yadav S."/>
            <person name="Young G."/>
            <person name="Yu Q."/>
            <person name="Zembek L."/>
            <person name="Zhong D."/>
            <person name="Zimmer A."/>
            <person name="Zwirko Z."/>
            <person name="Jaffe D.B."/>
            <person name="Alvarez P."/>
            <person name="Brockman W."/>
            <person name="Butler J."/>
            <person name="Chin C."/>
            <person name="Gnerre S."/>
            <person name="Grabherr M."/>
            <person name="Kleber M."/>
            <person name="Mauceli E."/>
            <person name="MacCallum I."/>
        </authorList>
    </citation>
    <scope>NUCLEOTIDE SEQUENCE [LARGE SCALE GENOMIC DNA]</scope>
    <source>
        <strain evidence="4">Rob3c / Tucson 14021-0248.25</strain>
    </source>
</reference>
<dbReference type="EMBL" id="CH480815">
    <property type="protein sequence ID" value="EDW41060.1"/>
    <property type="molecule type" value="Genomic_DNA"/>
</dbReference>
<name>B4HDX0_DROSE</name>
<dbReference type="AlphaFoldDB" id="B4HDX0"/>
<gene>
    <name evidence="3" type="primary">Dsec\GM25254</name>
    <name evidence="3" type="ORF">Dsec_GM25254</name>
</gene>
<evidence type="ECO:0000256" key="2">
    <source>
        <dbReference type="SAM" id="SignalP"/>
    </source>
</evidence>